<comment type="similarity">
    <text evidence="9">Belongs to the TrpF family.</text>
</comment>
<evidence type="ECO:0000256" key="6">
    <source>
        <dbReference type="ARBA" id="ARBA00022822"/>
    </source>
</evidence>
<evidence type="ECO:0000259" key="10">
    <source>
        <dbReference type="Pfam" id="PF00697"/>
    </source>
</evidence>
<comment type="catalytic activity">
    <reaction evidence="1 9">
        <text>N-(5-phospho-beta-D-ribosyl)anthranilate = 1-(2-carboxyphenylamino)-1-deoxy-D-ribulose 5-phosphate</text>
        <dbReference type="Rhea" id="RHEA:21540"/>
        <dbReference type="ChEBI" id="CHEBI:18277"/>
        <dbReference type="ChEBI" id="CHEBI:58613"/>
        <dbReference type="EC" id="5.3.1.24"/>
    </reaction>
</comment>
<evidence type="ECO:0000256" key="9">
    <source>
        <dbReference type="HAMAP-Rule" id="MF_00135"/>
    </source>
</evidence>
<feature type="domain" description="N-(5'phosphoribosyl) anthranilate isomerase (PRAI)" evidence="10">
    <location>
        <begin position="4"/>
        <end position="200"/>
    </location>
</feature>
<dbReference type="NCBIfam" id="NF002301">
    <property type="entry name" value="PRK01222.2-1"/>
    <property type="match status" value="1"/>
</dbReference>
<dbReference type="InterPro" id="IPR001240">
    <property type="entry name" value="PRAI_dom"/>
</dbReference>
<evidence type="ECO:0000256" key="2">
    <source>
        <dbReference type="ARBA" id="ARBA00004664"/>
    </source>
</evidence>
<sequence length="208" mass="23397">MKIKYCGVKNDREWKLVTESMCDYVGFIFTSKSKRYVSPEDVGKWAVSSKKRVGVFVNEQLSIIEKVVKRAKLDVVQCHGEETKEDLFRLKEATGKDVWKALPHDTDTEENMILYSEVVDGFVIDTKVKGSFGGTGTTFDWSVVPKYTNKAEDLQKLCFIAGGIGPGNIEDLLTYSPQAVDISSGIEENGKKTKTLISELERKMHNEI</sequence>
<dbReference type="InterPro" id="IPR044643">
    <property type="entry name" value="TrpF_fam"/>
</dbReference>
<proteinExistence type="inferred from homology"/>
<dbReference type="EMBL" id="FOXX01000001">
    <property type="protein sequence ID" value="SFQ11918.1"/>
    <property type="molecule type" value="Genomic_DNA"/>
</dbReference>
<keyword evidence="6 9" id="KW-0822">Tryptophan biosynthesis</keyword>
<dbReference type="CDD" id="cd00405">
    <property type="entry name" value="PRAI"/>
    <property type="match status" value="1"/>
</dbReference>
<evidence type="ECO:0000256" key="7">
    <source>
        <dbReference type="ARBA" id="ARBA00023141"/>
    </source>
</evidence>
<comment type="pathway">
    <text evidence="2 9">Amino-acid biosynthesis; L-tryptophan biosynthesis; L-tryptophan from chorismate: step 3/5.</text>
</comment>
<keyword evidence="7 9" id="KW-0057">Aromatic amino acid biosynthesis</keyword>
<dbReference type="Pfam" id="PF00697">
    <property type="entry name" value="PRAI"/>
    <property type="match status" value="1"/>
</dbReference>
<comment type="caution">
    <text evidence="11">The sequence shown here is derived from an EMBL/GenBank/DDBJ whole genome shotgun (WGS) entry which is preliminary data.</text>
</comment>
<reference evidence="11 12" key="1">
    <citation type="submission" date="2016-10" db="EMBL/GenBank/DDBJ databases">
        <authorList>
            <person name="Varghese N."/>
            <person name="Submissions S."/>
        </authorList>
    </citation>
    <scope>NUCLEOTIDE SEQUENCE [LARGE SCALE GENOMIC DNA]</scope>
    <source>
        <strain evidence="11 12">DSM 13796</strain>
    </source>
</reference>
<evidence type="ECO:0000256" key="5">
    <source>
        <dbReference type="ARBA" id="ARBA00022605"/>
    </source>
</evidence>
<evidence type="ECO:0000256" key="1">
    <source>
        <dbReference type="ARBA" id="ARBA00001164"/>
    </source>
</evidence>
<dbReference type="PANTHER" id="PTHR42894">
    <property type="entry name" value="N-(5'-PHOSPHORIBOSYL)ANTHRANILATE ISOMERASE"/>
    <property type="match status" value="1"/>
</dbReference>
<evidence type="ECO:0000313" key="11">
    <source>
        <dbReference type="EMBL" id="SFQ11918.1"/>
    </source>
</evidence>
<keyword evidence="12" id="KW-1185">Reference proteome</keyword>
<dbReference type="RefSeq" id="WP_061801819.1">
    <property type="nucleotide sequence ID" value="NZ_FOXX01000001.1"/>
</dbReference>
<keyword evidence="8 9" id="KW-0413">Isomerase</keyword>
<name>A0A1I5VWJ8_9BACI</name>
<evidence type="ECO:0000256" key="3">
    <source>
        <dbReference type="ARBA" id="ARBA00012572"/>
    </source>
</evidence>
<dbReference type="GO" id="GO:0016853">
    <property type="term" value="F:isomerase activity"/>
    <property type="evidence" value="ECO:0007669"/>
    <property type="project" value="UniProtKB-KW"/>
</dbReference>
<dbReference type="HAMAP" id="MF_00135">
    <property type="entry name" value="PRAI"/>
    <property type="match status" value="1"/>
</dbReference>
<organism evidence="11 12">
    <name type="scientific">Priestia endophytica DSM 13796</name>
    <dbReference type="NCBI Taxonomy" id="1121089"/>
    <lineage>
        <taxon>Bacteria</taxon>
        <taxon>Bacillati</taxon>
        <taxon>Bacillota</taxon>
        <taxon>Bacilli</taxon>
        <taxon>Bacillales</taxon>
        <taxon>Bacillaceae</taxon>
        <taxon>Priestia</taxon>
    </lineage>
</organism>
<dbReference type="PANTHER" id="PTHR42894:SF1">
    <property type="entry name" value="N-(5'-PHOSPHORIBOSYL)ANTHRANILATE ISOMERASE"/>
    <property type="match status" value="1"/>
</dbReference>
<gene>
    <name evidence="9" type="primary">trpF</name>
    <name evidence="11" type="ORF">SAMN02745910_00295</name>
</gene>
<dbReference type="Gene3D" id="3.20.20.70">
    <property type="entry name" value="Aldolase class I"/>
    <property type="match status" value="1"/>
</dbReference>
<keyword evidence="5 9" id="KW-0028">Amino-acid biosynthesis</keyword>
<dbReference type="SUPFAM" id="SSF51366">
    <property type="entry name" value="Ribulose-phoshate binding barrel"/>
    <property type="match status" value="1"/>
</dbReference>
<evidence type="ECO:0000313" key="12">
    <source>
        <dbReference type="Proteomes" id="UP000182762"/>
    </source>
</evidence>
<dbReference type="EC" id="5.3.1.24" evidence="3 9"/>
<evidence type="ECO:0000256" key="4">
    <source>
        <dbReference type="ARBA" id="ARBA00022272"/>
    </source>
</evidence>
<dbReference type="InterPro" id="IPR013785">
    <property type="entry name" value="Aldolase_TIM"/>
</dbReference>
<dbReference type="GeneID" id="93709069"/>
<dbReference type="Proteomes" id="UP000182762">
    <property type="component" value="Unassembled WGS sequence"/>
</dbReference>
<evidence type="ECO:0000256" key="8">
    <source>
        <dbReference type="ARBA" id="ARBA00023235"/>
    </source>
</evidence>
<dbReference type="InterPro" id="IPR011060">
    <property type="entry name" value="RibuloseP-bd_barrel"/>
</dbReference>
<protein>
    <recommendedName>
        <fullName evidence="4 9">N-(5'-phosphoribosyl)anthranilate isomerase</fullName>
        <shortName evidence="9">PRAI</shortName>
        <ecNumber evidence="3 9">5.3.1.24</ecNumber>
    </recommendedName>
</protein>
<accession>A0A1I5VWJ8</accession>